<accession>A0AAE0BVX1</accession>
<dbReference type="AlphaFoldDB" id="A0AAE0BVX1"/>
<dbReference type="Pfam" id="PF02410">
    <property type="entry name" value="RsfS"/>
    <property type="match status" value="1"/>
</dbReference>
<comment type="similarity">
    <text evidence="1">Belongs to the Iojap/RsfS family.</text>
</comment>
<keyword evidence="5" id="KW-1185">Reference proteome</keyword>
<dbReference type="PANTHER" id="PTHR21043:SF0">
    <property type="entry name" value="MITOCHONDRIAL ASSEMBLY OF RIBOSOMAL LARGE SUBUNIT PROTEIN 1"/>
    <property type="match status" value="1"/>
</dbReference>
<evidence type="ECO:0000256" key="1">
    <source>
        <dbReference type="ARBA" id="ARBA00010574"/>
    </source>
</evidence>
<dbReference type="SUPFAM" id="SSF81301">
    <property type="entry name" value="Nucleotidyltransferase"/>
    <property type="match status" value="1"/>
</dbReference>
<feature type="domain" description="SAP" evidence="3">
    <location>
        <begin position="69"/>
        <end position="103"/>
    </location>
</feature>
<dbReference type="Gene3D" id="3.30.460.10">
    <property type="entry name" value="Beta Polymerase, domain 2"/>
    <property type="match status" value="1"/>
</dbReference>
<comment type="caution">
    <text evidence="4">The sequence shown here is derived from an EMBL/GenBank/DDBJ whole genome shotgun (WGS) entry which is preliminary data.</text>
</comment>
<dbReference type="PANTHER" id="PTHR21043">
    <property type="entry name" value="IOJAP SUPERFAMILY ORTHOLOG"/>
    <property type="match status" value="1"/>
</dbReference>
<dbReference type="Proteomes" id="UP001190700">
    <property type="component" value="Unassembled WGS sequence"/>
</dbReference>
<dbReference type="InterPro" id="IPR004394">
    <property type="entry name" value="Iojap/RsfS/C7orf30"/>
</dbReference>
<dbReference type="GO" id="GO:0043023">
    <property type="term" value="F:ribosomal large subunit binding"/>
    <property type="evidence" value="ECO:0007669"/>
    <property type="project" value="TreeGrafter"/>
</dbReference>
<evidence type="ECO:0000313" key="4">
    <source>
        <dbReference type="EMBL" id="KAK3242742.1"/>
    </source>
</evidence>
<organism evidence="4 5">
    <name type="scientific">Cymbomonas tetramitiformis</name>
    <dbReference type="NCBI Taxonomy" id="36881"/>
    <lineage>
        <taxon>Eukaryota</taxon>
        <taxon>Viridiplantae</taxon>
        <taxon>Chlorophyta</taxon>
        <taxon>Pyramimonadophyceae</taxon>
        <taxon>Pyramimonadales</taxon>
        <taxon>Pyramimonadaceae</taxon>
        <taxon>Cymbomonas</taxon>
    </lineage>
</organism>
<dbReference type="GO" id="GO:0090071">
    <property type="term" value="P:negative regulation of ribosome biogenesis"/>
    <property type="evidence" value="ECO:0007669"/>
    <property type="project" value="TreeGrafter"/>
</dbReference>
<gene>
    <name evidence="4" type="ORF">CYMTET_47591</name>
</gene>
<dbReference type="SUPFAM" id="SSF68906">
    <property type="entry name" value="SAP domain"/>
    <property type="match status" value="1"/>
</dbReference>
<dbReference type="InterPro" id="IPR036361">
    <property type="entry name" value="SAP_dom_sf"/>
</dbReference>
<feature type="region of interest" description="Disordered" evidence="2">
    <location>
        <begin position="310"/>
        <end position="358"/>
    </location>
</feature>
<dbReference type="InterPro" id="IPR003034">
    <property type="entry name" value="SAP_dom"/>
</dbReference>
<sequence length="358" mass="40460">MPQTRNKPPLRKRGPPIAYLESGPSKSTTAVDVEEVERLRLETESRIKAIAAKQLPTTYKVETVTWSILRKLTRIQLKEELEMARLPFNGKKEDMFLRLASHLKLEHHQIPKGSRKAPVRRDIPASYSGSVYVEDRALDDLWDQDNLVSKPVKENVKLEDDQGSSVRTSNADEVDPRKYAFAVSPEEVGSLLLKARIKGICIMYLREEECHYTRAFVIGTGRSARHLFAAANAVGYLVRQRVREVAVEHNDRRKPCTIEPGQDWVAVDAGSVVVHLFREEPREEYDLEALWGPKSYKITWLKDIETPETMSSMNEGRAALDAAKQQDEEKQSEAVSSMDDGQAAADSVAAKQRLADSY</sequence>
<proteinExistence type="inferred from homology"/>
<dbReference type="InterPro" id="IPR043519">
    <property type="entry name" value="NT_sf"/>
</dbReference>
<dbReference type="GO" id="GO:0017148">
    <property type="term" value="P:negative regulation of translation"/>
    <property type="evidence" value="ECO:0007669"/>
    <property type="project" value="TreeGrafter"/>
</dbReference>
<dbReference type="EMBL" id="LGRX02033126">
    <property type="protein sequence ID" value="KAK3242742.1"/>
    <property type="molecule type" value="Genomic_DNA"/>
</dbReference>
<evidence type="ECO:0000313" key="5">
    <source>
        <dbReference type="Proteomes" id="UP001190700"/>
    </source>
</evidence>
<evidence type="ECO:0000259" key="3">
    <source>
        <dbReference type="SMART" id="SM00513"/>
    </source>
</evidence>
<reference evidence="4 5" key="1">
    <citation type="journal article" date="2015" name="Genome Biol. Evol.">
        <title>Comparative Genomics of a Bacterivorous Green Alga Reveals Evolutionary Causalities and Consequences of Phago-Mixotrophic Mode of Nutrition.</title>
        <authorList>
            <person name="Burns J.A."/>
            <person name="Paasch A."/>
            <person name="Narechania A."/>
            <person name="Kim E."/>
        </authorList>
    </citation>
    <scope>NUCLEOTIDE SEQUENCE [LARGE SCALE GENOMIC DNA]</scope>
    <source>
        <strain evidence="4 5">PLY_AMNH</strain>
    </source>
</reference>
<protein>
    <recommendedName>
        <fullName evidence="3">SAP domain-containing protein</fullName>
    </recommendedName>
</protein>
<dbReference type="SMART" id="SM00513">
    <property type="entry name" value="SAP"/>
    <property type="match status" value="1"/>
</dbReference>
<name>A0AAE0BVX1_9CHLO</name>
<evidence type="ECO:0000256" key="2">
    <source>
        <dbReference type="SAM" id="MobiDB-lite"/>
    </source>
</evidence>
<feature type="region of interest" description="Disordered" evidence="2">
    <location>
        <begin position="1"/>
        <end position="28"/>
    </location>
</feature>